<gene>
    <name evidence="10 13" type="primary">pdhA</name>
    <name evidence="13" type="ORF">N0B51_06720</name>
</gene>
<evidence type="ECO:0000259" key="12">
    <source>
        <dbReference type="Pfam" id="PF00676"/>
    </source>
</evidence>
<dbReference type="EMBL" id="JAOAMV010000003">
    <property type="protein sequence ID" value="MCT2558669.1"/>
    <property type="molecule type" value="Genomic_DNA"/>
</dbReference>
<evidence type="ECO:0000256" key="6">
    <source>
        <dbReference type="ARBA" id="ARBA00023052"/>
    </source>
</evidence>
<proteinExistence type="predicted"/>
<evidence type="ECO:0000313" key="13">
    <source>
        <dbReference type="EMBL" id="MCT2558669.1"/>
    </source>
</evidence>
<dbReference type="InterPro" id="IPR029061">
    <property type="entry name" value="THDP-binding"/>
</dbReference>
<dbReference type="Proteomes" id="UP001142648">
    <property type="component" value="Unassembled WGS sequence"/>
</dbReference>
<evidence type="ECO:0000256" key="1">
    <source>
        <dbReference type="ARBA" id="ARBA00001964"/>
    </source>
</evidence>
<evidence type="ECO:0000313" key="14">
    <source>
        <dbReference type="Proteomes" id="UP001142648"/>
    </source>
</evidence>
<feature type="domain" description="Dehydrogenase E1 component" evidence="12">
    <location>
        <begin position="59"/>
        <end position="356"/>
    </location>
</feature>
<name>A0A9X2W1R1_9SPHN</name>
<evidence type="ECO:0000256" key="10">
    <source>
        <dbReference type="RuleBase" id="RU361139"/>
    </source>
</evidence>
<organism evidence="13 14">
    <name type="scientific">Tsuneonella litorea</name>
    <dbReference type="NCBI Taxonomy" id="2976475"/>
    <lineage>
        <taxon>Bacteria</taxon>
        <taxon>Pseudomonadati</taxon>
        <taxon>Pseudomonadota</taxon>
        <taxon>Alphaproteobacteria</taxon>
        <taxon>Sphingomonadales</taxon>
        <taxon>Erythrobacteraceae</taxon>
        <taxon>Tsuneonella</taxon>
    </lineage>
</organism>
<dbReference type="InterPro" id="IPR017597">
    <property type="entry name" value="Pyrv_DH_E1_asu_subgrp-y"/>
</dbReference>
<dbReference type="PANTHER" id="PTHR11516:SF60">
    <property type="entry name" value="PYRUVATE DEHYDROGENASE E1 COMPONENT SUBUNIT ALPHA"/>
    <property type="match status" value="1"/>
</dbReference>
<accession>A0A9X2W1R1</accession>
<dbReference type="Pfam" id="PF00676">
    <property type="entry name" value="E1_dh"/>
    <property type="match status" value="1"/>
</dbReference>
<comment type="catalytic activity">
    <reaction evidence="9 10">
        <text>N(6)-[(R)-lipoyl]-L-lysyl-[protein] + pyruvate + H(+) = N(6)-[(R)-S(8)-acetyldihydrolipoyl]-L-lysyl-[protein] + CO2</text>
        <dbReference type="Rhea" id="RHEA:19189"/>
        <dbReference type="Rhea" id="RHEA-COMP:10474"/>
        <dbReference type="Rhea" id="RHEA-COMP:10478"/>
        <dbReference type="ChEBI" id="CHEBI:15361"/>
        <dbReference type="ChEBI" id="CHEBI:15378"/>
        <dbReference type="ChEBI" id="CHEBI:16526"/>
        <dbReference type="ChEBI" id="CHEBI:83099"/>
        <dbReference type="ChEBI" id="CHEBI:83111"/>
        <dbReference type="EC" id="1.2.4.1"/>
    </reaction>
</comment>
<dbReference type="GO" id="GO:0004739">
    <property type="term" value="F:pyruvate dehydrogenase (acetyl-transferring) activity"/>
    <property type="evidence" value="ECO:0007669"/>
    <property type="project" value="UniProtKB-UniRule"/>
</dbReference>
<dbReference type="Gene3D" id="3.40.50.970">
    <property type="match status" value="1"/>
</dbReference>
<comment type="caution">
    <text evidence="13">The sequence shown here is derived from an EMBL/GenBank/DDBJ whole genome shotgun (WGS) entry which is preliminary data.</text>
</comment>
<comment type="cofactor">
    <cofactor evidence="1 10">
        <name>thiamine diphosphate</name>
        <dbReference type="ChEBI" id="CHEBI:58937"/>
    </cofactor>
</comment>
<protein>
    <recommendedName>
        <fullName evidence="4 10">Pyruvate dehydrogenase E1 component subunit alpha</fullName>
        <ecNumber evidence="3 10">1.2.4.1</ecNumber>
    </recommendedName>
</protein>
<dbReference type="AlphaFoldDB" id="A0A9X2W1R1"/>
<dbReference type="InterPro" id="IPR050642">
    <property type="entry name" value="PDH_E1_Alpha_Subunit"/>
</dbReference>
<evidence type="ECO:0000256" key="8">
    <source>
        <dbReference type="ARBA" id="ARBA00025211"/>
    </source>
</evidence>
<dbReference type="FunFam" id="3.40.50.970:FF:000013">
    <property type="entry name" value="Pyruvate dehydrogenase E1 component subunit alpha"/>
    <property type="match status" value="1"/>
</dbReference>
<dbReference type="RefSeq" id="WP_259961544.1">
    <property type="nucleotide sequence ID" value="NZ_JAOAMV010000003.1"/>
</dbReference>
<keyword evidence="5 10" id="KW-0560">Oxidoreductase</keyword>
<keyword evidence="7 10" id="KW-0670">Pyruvate</keyword>
<evidence type="ECO:0000256" key="4">
    <source>
        <dbReference type="ARBA" id="ARBA00014159"/>
    </source>
</evidence>
<evidence type="ECO:0000256" key="2">
    <source>
        <dbReference type="ARBA" id="ARBA00011870"/>
    </source>
</evidence>
<evidence type="ECO:0000256" key="9">
    <source>
        <dbReference type="ARBA" id="ARBA00051231"/>
    </source>
</evidence>
<dbReference type="InterPro" id="IPR001017">
    <property type="entry name" value="DH_E1"/>
</dbReference>
<feature type="region of interest" description="Disordered" evidence="11">
    <location>
        <begin position="1"/>
        <end position="25"/>
    </location>
</feature>
<keyword evidence="6 10" id="KW-0786">Thiamine pyrophosphate</keyword>
<keyword evidence="14" id="KW-1185">Reference proteome</keyword>
<dbReference type="NCBIfam" id="TIGR03182">
    <property type="entry name" value="PDH_E1_alph_y"/>
    <property type="match status" value="1"/>
</dbReference>
<comment type="subunit">
    <text evidence="2 10">Heterodimer of an alpha and a beta chain.</text>
</comment>
<evidence type="ECO:0000256" key="11">
    <source>
        <dbReference type="SAM" id="MobiDB-lite"/>
    </source>
</evidence>
<evidence type="ECO:0000256" key="5">
    <source>
        <dbReference type="ARBA" id="ARBA00023002"/>
    </source>
</evidence>
<sequence length="368" mass="40655">MAKPASKSTARKSAPAKKAAAPKSPAEDLDFVLHSLQEEHAKSPRYKAKDEELLKLYEQMLLIRRFEERAGQLYGLGLIGGFCHLYIGQEAVAVGLQSALTEGLDSVITGYRDHGHMLAYGIDPKVIMAELTGREAGISKGKGGSMHMFSTEHRFYGGHGIVGAQVSLGGGLALGHQYRGDGGLCLAYFGDGAANQGQVYETMNMASLWKLPIVFAIENNQYAMGTSTARSSAETEFYRRGTAFRIPGMDVNGMDVLEVRQAAEVAFRHVREGNGPVLMELNTYRYRGHSMSDPAKYRTREEVQDQREHNDPIERAKKELLERGKSEDDLKDIDKRIRAQVSESADFAENSPEPEPAELYTDVLVESY</sequence>
<dbReference type="EC" id="1.2.4.1" evidence="3 10"/>
<reference evidence="13" key="1">
    <citation type="submission" date="2022-09" db="EMBL/GenBank/DDBJ databases">
        <title>The genome sequence of Tsuneonella sp. YG55.</title>
        <authorList>
            <person name="Liu Y."/>
        </authorList>
    </citation>
    <scope>NUCLEOTIDE SEQUENCE</scope>
    <source>
        <strain evidence="13">YG55</strain>
    </source>
</reference>
<feature type="compositionally biased region" description="Low complexity" evidence="11">
    <location>
        <begin position="1"/>
        <end position="24"/>
    </location>
</feature>
<evidence type="ECO:0000256" key="3">
    <source>
        <dbReference type="ARBA" id="ARBA00012281"/>
    </source>
</evidence>
<comment type="function">
    <text evidence="8">The pyruvate dehydrogenase complex catalyzes the overall conversion of pyruvate to acetyl-CoA and CO(2). It contains multiple copies of three enzymatic components: pyruvate dehydrogenase (E1), dihydrolipoamide acetyltransferase (E2) and lipoamide dehydrogenase (E3).</text>
</comment>
<dbReference type="GO" id="GO:0006086">
    <property type="term" value="P:pyruvate decarboxylation to acetyl-CoA"/>
    <property type="evidence" value="ECO:0007669"/>
    <property type="project" value="InterPro"/>
</dbReference>
<evidence type="ECO:0000256" key="7">
    <source>
        <dbReference type="ARBA" id="ARBA00023317"/>
    </source>
</evidence>
<dbReference type="SUPFAM" id="SSF52518">
    <property type="entry name" value="Thiamin diphosphate-binding fold (THDP-binding)"/>
    <property type="match status" value="1"/>
</dbReference>
<feature type="compositionally biased region" description="Basic and acidic residues" evidence="11">
    <location>
        <begin position="295"/>
        <end position="337"/>
    </location>
</feature>
<dbReference type="CDD" id="cd02000">
    <property type="entry name" value="TPP_E1_PDC_ADC_BCADC"/>
    <property type="match status" value="1"/>
</dbReference>
<dbReference type="PANTHER" id="PTHR11516">
    <property type="entry name" value="PYRUVATE DEHYDROGENASE E1 COMPONENT, ALPHA SUBUNIT BACTERIAL AND ORGANELLAR"/>
    <property type="match status" value="1"/>
</dbReference>
<feature type="region of interest" description="Disordered" evidence="11">
    <location>
        <begin position="292"/>
        <end position="368"/>
    </location>
</feature>